<evidence type="ECO:0000313" key="6">
    <source>
        <dbReference type="Proteomes" id="UP001221757"/>
    </source>
</evidence>
<protein>
    <submittedName>
        <fullName evidence="5">S-adenosyl-L-methionine-dependent methyltransferase</fullName>
    </submittedName>
</protein>
<evidence type="ECO:0000313" key="5">
    <source>
        <dbReference type="EMBL" id="KAJ7705360.1"/>
    </source>
</evidence>
<dbReference type="InterPro" id="IPR013216">
    <property type="entry name" value="Methyltransf_11"/>
</dbReference>
<evidence type="ECO:0000259" key="4">
    <source>
        <dbReference type="Pfam" id="PF08241"/>
    </source>
</evidence>
<sequence length="273" mass="30542">MAASVNPIAQAGFGKGTNELYNKARPEYQHQALSHLRHAITSSGPFNVVEIGAGTGLFTRSLLAHPEWAAVRALKAVEPSEGMRETFAKYTEDARVVVAEGTFDATGVDDGWADLIIIAQAFHWCVDYEGAAAEFARVLKPRGALALIWNHEERCAAQWLKQFRDRVERDEKGTPHARSGIWRELFATPSYNNFFHTPEEEVFRYETVGSLDGMVSRGLSSSRIAVLSSAEKEMFVKDVKDIVQRGEGKVWIEQEKGTFVYPHRTELVISKRT</sequence>
<dbReference type="SUPFAM" id="SSF53335">
    <property type="entry name" value="S-adenosyl-L-methionine-dependent methyltransferases"/>
    <property type="match status" value="1"/>
</dbReference>
<dbReference type="EMBL" id="JARKIE010000008">
    <property type="protein sequence ID" value="KAJ7705360.1"/>
    <property type="molecule type" value="Genomic_DNA"/>
</dbReference>
<dbReference type="InterPro" id="IPR051052">
    <property type="entry name" value="Diverse_substrate_MTase"/>
</dbReference>
<comment type="similarity">
    <text evidence="1">Belongs to the methyltransferase superfamily.</text>
</comment>
<dbReference type="Pfam" id="PF08241">
    <property type="entry name" value="Methyltransf_11"/>
    <property type="match status" value="1"/>
</dbReference>
<reference evidence="5" key="1">
    <citation type="submission" date="2023-03" db="EMBL/GenBank/DDBJ databases">
        <title>Massive genome expansion in bonnet fungi (Mycena s.s.) driven by repeated elements and novel gene families across ecological guilds.</title>
        <authorList>
            <consortium name="Lawrence Berkeley National Laboratory"/>
            <person name="Harder C.B."/>
            <person name="Miyauchi S."/>
            <person name="Viragh M."/>
            <person name="Kuo A."/>
            <person name="Thoen E."/>
            <person name="Andreopoulos B."/>
            <person name="Lu D."/>
            <person name="Skrede I."/>
            <person name="Drula E."/>
            <person name="Henrissat B."/>
            <person name="Morin E."/>
            <person name="Kohler A."/>
            <person name="Barry K."/>
            <person name="LaButti K."/>
            <person name="Morin E."/>
            <person name="Salamov A."/>
            <person name="Lipzen A."/>
            <person name="Mereny Z."/>
            <person name="Hegedus B."/>
            <person name="Baldrian P."/>
            <person name="Stursova M."/>
            <person name="Weitz H."/>
            <person name="Taylor A."/>
            <person name="Grigoriev I.V."/>
            <person name="Nagy L.G."/>
            <person name="Martin F."/>
            <person name="Kauserud H."/>
        </authorList>
    </citation>
    <scope>NUCLEOTIDE SEQUENCE</scope>
    <source>
        <strain evidence="5">CBHHK067</strain>
    </source>
</reference>
<gene>
    <name evidence="5" type="ORF">B0H17DRAFT_920253</name>
</gene>
<dbReference type="GO" id="GO:0032259">
    <property type="term" value="P:methylation"/>
    <property type="evidence" value="ECO:0007669"/>
    <property type="project" value="UniProtKB-KW"/>
</dbReference>
<dbReference type="GO" id="GO:0008757">
    <property type="term" value="F:S-adenosylmethionine-dependent methyltransferase activity"/>
    <property type="evidence" value="ECO:0007669"/>
    <property type="project" value="InterPro"/>
</dbReference>
<dbReference type="InterPro" id="IPR029063">
    <property type="entry name" value="SAM-dependent_MTases_sf"/>
</dbReference>
<feature type="domain" description="Methyltransferase type 11" evidence="4">
    <location>
        <begin position="49"/>
        <end position="146"/>
    </location>
</feature>
<accession>A0AAD7M873</accession>
<name>A0AAD7M873_MYCRO</name>
<evidence type="ECO:0000256" key="2">
    <source>
        <dbReference type="ARBA" id="ARBA00022603"/>
    </source>
</evidence>
<dbReference type="PANTHER" id="PTHR44942">
    <property type="entry name" value="METHYLTRANSF_11 DOMAIN-CONTAINING PROTEIN"/>
    <property type="match status" value="1"/>
</dbReference>
<comment type="caution">
    <text evidence="5">The sequence shown here is derived from an EMBL/GenBank/DDBJ whole genome shotgun (WGS) entry which is preliminary data.</text>
</comment>
<proteinExistence type="inferred from homology"/>
<organism evidence="5 6">
    <name type="scientific">Mycena rosella</name>
    <name type="common">Pink bonnet</name>
    <name type="synonym">Agaricus rosellus</name>
    <dbReference type="NCBI Taxonomy" id="1033263"/>
    <lineage>
        <taxon>Eukaryota</taxon>
        <taxon>Fungi</taxon>
        <taxon>Dikarya</taxon>
        <taxon>Basidiomycota</taxon>
        <taxon>Agaricomycotina</taxon>
        <taxon>Agaricomycetes</taxon>
        <taxon>Agaricomycetidae</taxon>
        <taxon>Agaricales</taxon>
        <taxon>Marasmiineae</taxon>
        <taxon>Mycenaceae</taxon>
        <taxon>Mycena</taxon>
    </lineage>
</organism>
<dbReference type="AlphaFoldDB" id="A0AAD7M873"/>
<dbReference type="PANTHER" id="PTHR44942:SF4">
    <property type="entry name" value="METHYLTRANSFERASE TYPE 11 DOMAIN-CONTAINING PROTEIN"/>
    <property type="match status" value="1"/>
</dbReference>
<dbReference type="CDD" id="cd02440">
    <property type="entry name" value="AdoMet_MTases"/>
    <property type="match status" value="1"/>
</dbReference>
<keyword evidence="6" id="KW-1185">Reference proteome</keyword>
<dbReference type="Proteomes" id="UP001221757">
    <property type="component" value="Unassembled WGS sequence"/>
</dbReference>
<keyword evidence="3" id="KW-0808">Transferase</keyword>
<evidence type="ECO:0000256" key="3">
    <source>
        <dbReference type="ARBA" id="ARBA00022679"/>
    </source>
</evidence>
<evidence type="ECO:0000256" key="1">
    <source>
        <dbReference type="ARBA" id="ARBA00008361"/>
    </source>
</evidence>
<dbReference type="Gene3D" id="3.40.50.150">
    <property type="entry name" value="Vaccinia Virus protein VP39"/>
    <property type="match status" value="1"/>
</dbReference>
<keyword evidence="2 5" id="KW-0489">Methyltransferase</keyword>